<proteinExistence type="predicted"/>
<protein>
    <submittedName>
        <fullName evidence="1">Uncharacterized protein</fullName>
    </submittedName>
</protein>
<name>A0A2S9M5U7_9BURK</name>
<reference evidence="1 2" key="1">
    <citation type="submission" date="2018-03" db="EMBL/GenBank/DDBJ databases">
        <authorList>
            <person name="Keele B.F."/>
        </authorList>
    </citation>
    <scope>NUCLEOTIDE SEQUENCE [LARGE SCALE GENOMIC DNA]</scope>
    <source>
        <strain evidence="1 2">AU19729</strain>
    </source>
</reference>
<dbReference type="Proteomes" id="UP000238982">
    <property type="component" value="Unassembled WGS sequence"/>
</dbReference>
<comment type="caution">
    <text evidence="1">The sequence shown here is derived from an EMBL/GenBank/DDBJ whole genome shotgun (WGS) entry which is preliminary data.</text>
</comment>
<accession>A0A2S9M5U7</accession>
<evidence type="ECO:0000313" key="1">
    <source>
        <dbReference type="EMBL" id="PRF62693.1"/>
    </source>
</evidence>
<gene>
    <name evidence="1" type="ORF">C6Q15_09740</name>
</gene>
<dbReference type="AlphaFoldDB" id="A0A2S9M5U7"/>
<evidence type="ECO:0000313" key="2">
    <source>
        <dbReference type="Proteomes" id="UP000238982"/>
    </source>
</evidence>
<dbReference type="EMBL" id="PVGH01000042">
    <property type="protein sequence ID" value="PRF62693.1"/>
    <property type="molecule type" value="Genomic_DNA"/>
</dbReference>
<organism evidence="1 2">
    <name type="scientific">Burkholderia multivorans</name>
    <dbReference type="NCBI Taxonomy" id="87883"/>
    <lineage>
        <taxon>Bacteria</taxon>
        <taxon>Pseudomonadati</taxon>
        <taxon>Pseudomonadota</taxon>
        <taxon>Betaproteobacteria</taxon>
        <taxon>Burkholderiales</taxon>
        <taxon>Burkholderiaceae</taxon>
        <taxon>Burkholderia</taxon>
        <taxon>Burkholderia cepacia complex</taxon>
    </lineage>
</organism>
<sequence length="61" mass="6101">MTPLTIQALVTVAATLIVLVIGVIGVKKADPLMVLGAVFLAIPTVGLGYGVCLRALAALIG</sequence>